<keyword evidence="4" id="KW-1185">Reference proteome</keyword>
<gene>
    <name evidence="3" type="ORF">ACFFF8_02420</name>
</gene>
<dbReference type="Proteomes" id="UP001589858">
    <property type="component" value="Unassembled WGS sequence"/>
</dbReference>
<evidence type="ECO:0000259" key="2">
    <source>
        <dbReference type="Pfam" id="PF13400"/>
    </source>
</evidence>
<keyword evidence="1" id="KW-1133">Transmembrane helix</keyword>
<dbReference type="RefSeq" id="WP_267219241.1">
    <property type="nucleotide sequence ID" value="NZ_JAPCWC010000003.1"/>
</dbReference>
<protein>
    <submittedName>
        <fullName evidence="3">TadE/TadG family type IV pilus assembly protein</fullName>
    </submittedName>
</protein>
<proteinExistence type="predicted"/>
<dbReference type="EMBL" id="JBHLTM010000011">
    <property type="protein sequence ID" value="MFC0683444.1"/>
    <property type="molecule type" value="Genomic_DNA"/>
</dbReference>
<dbReference type="Pfam" id="PF13400">
    <property type="entry name" value="Tad"/>
    <property type="match status" value="1"/>
</dbReference>
<reference evidence="3 4" key="1">
    <citation type="submission" date="2024-09" db="EMBL/GenBank/DDBJ databases">
        <authorList>
            <person name="Sun Q."/>
            <person name="Mori K."/>
        </authorList>
    </citation>
    <scope>NUCLEOTIDE SEQUENCE [LARGE SCALE GENOMIC DNA]</scope>
    <source>
        <strain evidence="3 4">CICC 11035S</strain>
    </source>
</reference>
<evidence type="ECO:0000313" key="3">
    <source>
        <dbReference type="EMBL" id="MFC0683444.1"/>
    </source>
</evidence>
<keyword evidence="1" id="KW-0472">Membrane</keyword>
<evidence type="ECO:0000313" key="4">
    <source>
        <dbReference type="Proteomes" id="UP001589858"/>
    </source>
</evidence>
<sequence>MSITLRLARLAAPGRRLLRGRRGNVTILFAFAIVPLIFAVGFAIDYGRALQLRTRMNAAADAAALAAVNVAAMRQSDSAAADAARAMFNAQVSGLGGMVYDSTANPTVAVTSSGSLTTGRSVTVSYKAASINLFGGILGAATLPIAGSVTADATVAPNINFYLLMDISPSMLLPSTSTGLTAIRSATSSSSLPNGCAFACHTMNPRTDSIYVRNAAGKDMWLDLASGNACPISSTDSTRVYCTSGTVYTKANGQYADSYWLTRNYAALYGGSNITLRIDEEETAAQNLIPVAITAARNNQVTYRMQLFTFDWTHPSTSGPVKTITSSMTDVSQMASYDVPNFYNMQDNWYRNNCPTSSLCNNDQGTEVHNALAQMNTTMPNPGDGSSSANPQGVLFIITDGLSDELYGSSRWNREFNAQNLADCTTIKNRGLRIAILYTEYLPESLTGDAWSQSNVAPYLANVEPALQSCASARPDGTRLYYKVTTDQSISDALAALFALTVQTARLTR</sequence>
<accession>A0ABV6S2H7</accession>
<evidence type="ECO:0000256" key="1">
    <source>
        <dbReference type="SAM" id="Phobius"/>
    </source>
</evidence>
<feature type="transmembrane region" description="Helical" evidence="1">
    <location>
        <begin position="25"/>
        <end position="44"/>
    </location>
</feature>
<dbReference type="InterPro" id="IPR028087">
    <property type="entry name" value="Tad_N"/>
</dbReference>
<feature type="domain" description="Putative Flp pilus-assembly TadG-like N-terminal" evidence="2">
    <location>
        <begin position="23"/>
        <end position="68"/>
    </location>
</feature>
<organism evidence="3 4">
    <name type="scientific">Novosphingobium clariflavum</name>
    <dbReference type="NCBI Taxonomy" id="2029884"/>
    <lineage>
        <taxon>Bacteria</taxon>
        <taxon>Pseudomonadati</taxon>
        <taxon>Pseudomonadota</taxon>
        <taxon>Alphaproteobacteria</taxon>
        <taxon>Sphingomonadales</taxon>
        <taxon>Sphingomonadaceae</taxon>
        <taxon>Novosphingobium</taxon>
    </lineage>
</organism>
<name>A0ABV6S2H7_9SPHN</name>
<comment type="caution">
    <text evidence="3">The sequence shown here is derived from an EMBL/GenBank/DDBJ whole genome shotgun (WGS) entry which is preliminary data.</text>
</comment>
<keyword evidence="1" id="KW-0812">Transmembrane</keyword>